<dbReference type="Pfam" id="PF01602">
    <property type="entry name" value="Adaptin_N"/>
    <property type="match status" value="1"/>
</dbReference>
<evidence type="ECO:0000256" key="1">
    <source>
        <dbReference type="ARBA" id="ARBA00004308"/>
    </source>
</evidence>
<dbReference type="AlphaFoldDB" id="A0AAD5G044"/>
<feature type="compositionally biased region" description="Low complexity" evidence="6">
    <location>
        <begin position="670"/>
        <end position="690"/>
    </location>
</feature>
<dbReference type="RefSeq" id="XP_051610292.1">
    <property type="nucleotide sequence ID" value="XM_051750383.1"/>
</dbReference>
<comment type="similarity">
    <text evidence="2">Belongs to the adaptor complexes large subunit family.</text>
</comment>
<reference evidence="8 9" key="1">
    <citation type="journal article" date="2022" name="DNA Res.">
        <title>Genome analysis of five recently described species of the CUG-Ser clade uncovers Candida theae as a new hybrid lineage with pathogenic potential in the Candida parapsilosis species complex.</title>
        <authorList>
            <person name="Mixao V."/>
            <person name="Del Olmo V."/>
            <person name="Hegedusova E."/>
            <person name="Saus E."/>
            <person name="Pryszcz L."/>
            <person name="Cillingova A."/>
            <person name="Nosek J."/>
            <person name="Gabaldon T."/>
        </authorList>
    </citation>
    <scope>NUCLEOTIDE SEQUENCE [LARGE SCALE GENOMIC DNA]</scope>
    <source>
        <strain evidence="8 9">CBS 12239</strain>
    </source>
</reference>
<keyword evidence="3" id="KW-0813">Transport</keyword>
<evidence type="ECO:0000256" key="6">
    <source>
        <dbReference type="SAM" id="MobiDB-lite"/>
    </source>
</evidence>
<sequence length="770" mass="85735">MNDSLSKITSMIESAKDLSLEAAMSASARLIDTQSVSRPQEISALLNSRSNRDISNGMKCVLGLIARGEDAIPYFADVVKNVTNENTKIKQMVFIYLTKYANVQADAALLSINSIQKTLNDKVPLNRANAIRSLAGIKIRSIIPILCLSLKRTTTDPSPSVRAASAMAIGKVYAISGKSKKQLFDLLGNLLADSEAVVVSAAIKAYNKISSKVRNESQKWKFIHGNYRRICSLLIKLDEWAQVYAIDVLTIYCRKFIAKPSGESVDPDLILFVQSLKPLMQSISDMVVLSVVRAIYLLAPTHLTNLDAILVGISSATNDTQTRMYALQVIERICLDNKYLFANKFRSFYVSPDDSLNIATSKISILGLISNEANFKYIYEELKYYSLHSMRKGVAKESIRVMARCSQISQEWSEKILRWSLANITILKGEVLNEVLTVVRYIVQQKCDTNGDRKTIEIKTTLNQLADYLNNDALDLENDAKASIIWTIGEYTALAENSIGPDVLRKALGSFARQAACVRYQLLVLASKIVAFEMSRLTGEHGDSDKDKQMINSKLQSSIEFKMFEHTLHLAKYDPSYDTRDRARMFSVLLHSGVDRAPLASLILQVPKQTPLVSDMAAGNKFNAIGSYFKVLEWNSDPSQLPASSIRKEAPIQYNKLSNASSAFTERSKSPSPVNPSSFSSNQFNNGSVSRPEQAAKSYKLQSLDEFFGNDDESSEEEEEDEEEDDEEGDDEEEEEGDDDDDDDDDDDGDDVSEVDSSDENDDEEGEDHI</sequence>
<proteinExistence type="inferred from homology"/>
<dbReference type="InterPro" id="IPR002553">
    <property type="entry name" value="Clathrin/coatomer_adapt-like_N"/>
</dbReference>
<keyword evidence="9" id="KW-1185">Reference proteome</keyword>
<dbReference type="Proteomes" id="UP001204833">
    <property type="component" value="Unassembled WGS sequence"/>
</dbReference>
<feature type="domain" description="Clathrin/coatomer adaptor adaptin-like N-terminal" evidence="7">
    <location>
        <begin position="38"/>
        <end position="591"/>
    </location>
</feature>
<accession>A0AAD5G044</accession>
<dbReference type="InterPro" id="IPR016024">
    <property type="entry name" value="ARM-type_fold"/>
</dbReference>
<comment type="subcellular location">
    <subcellularLocation>
        <location evidence="1">Endomembrane system</location>
    </subcellularLocation>
</comment>
<dbReference type="PANTHER" id="PTHR11134">
    <property type="entry name" value="ADAPTOR COMPLEX SUBUNIT BETA FAMILY MEMBER"/>
    <property type="match status" value="1"/>
</dbReference>
<gene>
    <name evidence="8" type="ORF">KGF57_001201</name>
</gene>
<dbReference type="GeneID" id="76149260"/>
<keyword evidence="4" id="KW-0653">Protein transport</keyword>
<comment type="caution">
    <text evidence="8">The sequence shown here is derived from an EMBL/GenBank/DDBJ whole genome shotgun (WGS) entry which is preliminary data.</text>
</comment>
<evidence type="ECO:0000313" key="9">
    <source>
        <dbReference type="Proteomes" id="UP001204833"/>
    </source>
</evidence>
<organism evidence="8 9">
    <name type="scientific">Candida theae</name>
    <dbReference type="NCBI Taxonomy" id="1198502"/>
    <lineage>
        <taxon>Eukaryota</taxon>
        <taxon>Fungi</taxon>
        <taxon>Dikarya</taxon>
        <taxon>Ascomycota</taxon>
        <taxon>Saccharomycotina</taxon>
        <taxon>Pichiomycetes</taxon>
        <taxon>Debaryomycetaceae</taxon>
        <taxon>Candida/Lodderomyces clade</taxon>
        <taxon>Candida</taxon>
    </lineage>
</organism>
<evidence type="ECO:0000256" key="2">
    <source>
        <dbReference type="ARBA" id="ARBA00006613"/>
    </source>
</evidence>
<evidence type="ECO:0000256" key="3">
    <source>
        <dbReference type="ARBA" id="ARBA00022448"/>
    </source>
</evidence>
<dbReference type="InterPro" id="IPR011989">
    <property type="entry name" value="ARM-like"/>
</dbReference>
<feature type="region of interest" description="Disordered" evidence="6">
    <location>
        <begin position="663"/>
        <end position="770"/>
    </location>
</feature>
<dbReference type="SUPFAM" id="SSF48371">
    <property type="entry name" value="ARM repeat"/>
    <property type="match status" value="1"/>
</dbReference>
<evidence type="ECO:0000256" key="4">
    <source>
        <dbReference type="ARBA" id="ARBA00022927"/>
    </source>
</evidence>
<name>A0AAD5G044_9ASCO</name>
<dbReference type="Gene3D" id="1.25.10.10">
    <property type="entry name" value="Leucine-rich Repeat Variant"/>
    <property type="match status" value="1"/>
</dbReference>
<dbReference type="GO" id="GO:0016192">
    <property type="term" value="P:vesicle-mediated transport"/>
    <property type="evidence" value="ECO:0007669"/>
    <property type="project" value="InterPro"/>
</dbReference>
<dbReference type="GO" id="GO:0006886">
    <property type="term" value="P:intracellular protein transport"/>
    <property type="evidence" value="ECO:0007669"/>
    <property type="project" value="InterPro"/>
</dbReference>
<protein>
    <submittedName>
        <fullName evidence="8">APL6</fullName>
    </submittedName>
</protein>
<feature type="compositionally biased region" description="Acidic residues" evidence="6">
    <location>
        <begin position="708"/>
        <end position="770"/>
    </location>
</feature>
<dbReference type="GO" id="GO:0012505">
    <property type="term" value="C:endomembrane system"/>
    <property type="evidence" value="ECO:0007669"/>
    <property type="project" value="UniProtKB-SubCell"/>
</dbReference>
<keyword evidence="5" id="KW-0472">Membrane</keyword>
<evidence type="ECO:0000259" key="7">
    <source>
        <dbReference type="Pfam" id="PF01602"/>
    </source>
</evidence>
<dbReference type="EMBL" id="JAIHNG010000051">
    <property type="protein sequence ID" value="KAI5963871.1"/>
    <property type="molecule type" value="Genomic_DNA"/>
</dbReference>
<dbReference type="InterPro" id="IPR026739">
    <property type="entry name" value="AP_beta"/>
</dbReference>
<evidence type="ECO:0000256" key="5">
    <source>
        <dbReference type="ARBA" id="ARBA00023136"/>
    </source>
</evidence>
<dbReference type="GO" id="GO:0030117">
    <property type="term" value="C:membrane coat"/>
    <property type="evidence" value="ECO:0007669"/>
    <property type="project" value="InterPro"/>
</dbReference>
<evidence type="ECO:0000313" key="8">
    <source>
        <dbReference type="EMBL" id="KAI5963871.1"/>
    </source>
</evidence>